<dbReference type="OrthoDB" id="5905433at2"/>
<gene>
    <name evidence="1" type="primary">flaI</name>
    <name evidence="1" type="ORF">CF67_14091</name>
</gene>
<dbReference type="eggNOG" id="ENOG5031NIF">
    <property type="taxonomic scope" value="Bacteria"/>
</dbReference>
<keyword evidence="1" id="KW-0969">Cilium</keyword>
<protein>
    <submittedName>
        <fullName evidence="1">Flagellar rod protein</fullName>
    </submittedName>
</protein>
<keyword evidence="2" id="KW-1185">Reference proteome</keyword>
<dbReference type="RefSeq" id="WP_034413307.1">
    <property type="nucleotide sequence ID" value="NZ_JGVK01000006.1"/>
</dbReference>
<organism evidence="1 2">
    <name type="scientific">Candidatus Photodesmus blepharonis</name>
    <dbReference type="NCBI Taxonomy" id="1179155"/>
    <lineage>
        <taxon>Bacteria</taxon>
        <taxon>Pseudomonadati</taxon>
        <taxon>Pseudomonadota</taxon>
        <taxon>Gammaproteobacteria</taxon>
        <taxon>Vibrionales</taxon>
        <taxon>Vibrionaceae</taxon>
        <taxon>Candidatus Photodesmus</taxon>
    </lineage>
</organism>
<reference evidence="1 2" key="1">
    <citation type="submission" date="2014-03" db="EMBL/GenBank/DDBJ databases">
        <title>Selection and divergence in the genomes of co-occurring obligate luminous symbionts with specific hosts.</title>
        <authorList>
            <person name="Hendry T.A."/>
            <person name="de Wet J.R."/>
            <person name="Dunlap P.V."/>
        </authorList>
    </citation>
    <scope>NUCLEOTIDE SEQUENCE [LARGE SCALE GENOMIC DNA]</scope>
    <source>
        <strain evidence="1 2">Ppalp.1</strain>
    </source>
</reference>
<evidence type="ECO:0000313" key="2">
    <source>
        <dbReference type="Proteomes" id="UP000053784"/>
    </source>
</evidence>
<keyword evidence="1" id="KW-0282">Flagellum</keyword>
<accession>A0A084CP07</accession>
<name>A0A084CP07_9GAMM</name>
<keyword evidence="1" id="KW-0966">Cell projection</keyword>
<dbReference type="EMBL" id="JGVK01000006">
    <property type="protein sequence ID" value="KEY91536.1"/>
    <property type="molecule type" value="Genomic_DNA"/>
</dbReference>
<proteinExistence type="predicted"/>
<sequence>MIELTDVRNLDNKIRSILSNKEIHAKEIIKLVDNREQILLKILKYIKETPNLSKSKNWVLLLEETKQLTNHLQHKTNQIGEKLKTYRYACKSIQKYEKI</sequence>
<dbReference type="STRING" id="1179155.CF67_14091"/>
<evidence type="ECO:0000313" key="1">
    <source>
        <dbReference type="EMBL" id="KEY91536.1"/>
    </source>
</evidence>
<dbReference type="AlphaFoldDB" id="A0A084CP07"/>
<comment type="caution">
    <text evidence="1">The sequence shown here is derived from an EMBL/GenBank/DDBJ whole genome shotgun (WGS) entry which is preliminary data.</text>
</comment>
<dbReference type="Proteomes" id="UP000053784">
    <property type="component" value="Unassembled WGS sequence"/>
</dbReference>